<dbReference type="PROSITE" id="PS51257">
    <property type="entry name" value="PROKAR_LIPOPROTEIN"/>
    <property type="match status" value="1"/>
</dbReference>
<proteinExistence type="predicted"/>
<evidence type="ECO:0000313" key="4">
    <source>
        <dbReference type="Proteomes" id="UP000632740"/>
    </source>
</evidence>
<dbReference type="InterPro" id="IPR002477">
    <property type="entry name" value="Peptidoglycan-bd-like"/>
</dbReference>
<evidence type="ECO:0000259" key="2">
    <source>
        <dbReference type="Pfam" id="PF01471"/>
    </source>
</evidence>
<dbReference type="InterPro" id="IPR036366">
    <property type="entry name" value="PGBDSf"/>
</dbReference>
<gene>
    <name evidence="3" type="ORF">Cch01nite_13810</name>
</gene>
<sequence length="575" mass="59958">MSTKRKYALLTLPMTAALTISCITPALADSPGALPTFTLGGLPAGGFVTHNDFTLTIAPGADDPVQRAEVFVDGAQVGHWGVPSVAFPLDDLPEGTHTVEVKAYDADDEEFVETRTFTVDTLVPDFSFTSHGLADGQTTDATHLSFTVYSEQGALTYQLDGGLWLAATDSQLLEFTDLAVGGHHLLLRSTDPAGNVIGGSFDWTVTAPGGVDEDTTAPEITGWVTKRTEGETTEYRAAGFAWHSDDDDATWYASLDGATPTRTDGRNAFYDDLAEGVHTWSVYGVDAAGNESVPFTVTWTIAFADVPEDNPAPVVTWVRTPAASSTATTATFSVSATEGSSVEYVLDLPEDAQMADPIPVEGSQFTLTGLSVGQHTIQVSAVKDGRYSEVLTYAWTVTAASVTPPAVSAPSAERADLRARATDVPADVIAAGVQRGARGEVVSLIQRVVGADTDGRFGPQTRAAIKAFQTAHGLKDDGIVGPKTWAAILAVLAGDGELAPARPAAGAIASSVVSAGINRGDRGGAVAIIQRALGVRVTATFDLRTRAAVQAFQRAHGLQADGIVGPLTWAAIVAG</sequence>
<dbReference type="AlphaFoldDB" id="A0A919P1Y7"/>
<protein>
    <recommendedName>
        <fullName evidence="2">Peptidoglycan binding-like domain-containing protein</fullName>
    </recommendedName>
</protein>
<dbReference type="InterPro" id="IPR013783">
    <property type="entry name" value="Ig-like_fold"/>
</dbReference>
<dbReference type="InterPro" id="IPR036365">
    <property type="entry name" value="PGBD-like_sf"/>
</dbReference>
<reference evidence="3" key="1">
    <citation type="submission" date="2021-01" db="EMBL/GenBank/DDBJ databases">
        <title>Whole genome shotgun sequence of Cellulomonas chitinilytica NBRC 110799.</title>
        <authorList>
            <person name="Komaki H."/>
            <person name="Tamura T."/>
        </authorList>
    </citation>
    <scope>NUCLEOTIDE SEQUENCE</scope>
    <source>
        <strain evidence="3">NBRC 110799</strain>
    </source>
</reference>
<keyword evidence="4" id="KW-1185">Reference proteome</keyword>
<feature type="chain" id="PRO_5037157413" description="Peptidoglycan binding-like domain-containing protein" evidence="1">
    <location>
        <begin position="29"/>
        <end position="575"/>
    </location>
</feature>
<dbReference type="SUPFAM" id="SSF47090">
    <property type="entry name" value="PGBD-like"/>
    <property type="match status" value="2"/>
</dbReference>
<dbReference type="GO" id="GO:0005975">
    <property type="term" value="P:carbohydrate metabolic process"/>
    <property type="evidence" value="ECO:0007669"/>
    <property type="project" value="UniProtKB-ARBA"/>
</dbReference>
<organism evidence="3 4">
    <name type="scientific">Cellulomonas chitinilytica</name>
    <dbReference type="NCBI Taxonomy" id="398759"/>
    <lineage>
        <taxon>Bacteria</taxon>
        <taxon>Bacillati</taxon>
        <taxon>Actinomycetota</taxon>
        <taxon>Actinomycetes</taxon>
        <taxon>Micrococcales</taxon>
        <taxon>Cellulomonadaceae</taxon>
        <taxon>Cellulomonas</taxon>
    </lineage>
</organism>
<feature type="domain" description="Peptidoglycan binding-like" evidence="2">
    <location>
        <begin position="452"/>
        <end position="488"/>
    </location>
</feature>
<dbReference type="Pfam" id="PF01471">
    <property type="entry name" value="PG_binding_1"/>
    <property type="match status" value="2"/>
</dbReference>
<name>A0A919P1Y7_9CELL</name>
<comment type="caution">
    <text evidence="3">The sequence shown here is derived from an EMBL/GenBank/DDBJ whole genome shotgun (WGS) entry which is preliminary data.</text>
</comment>
<dbReference type="Gene3D" id="2.60.40.10">
    <property type="entry name" value="Immunoglobulins"/>
    <property type="match status" value="1"/>
</dbReference>
<dbReference type="Gene3D" id="1.10.101.10">
    <property type="entry name" value="PGBD-like superfamily/PGBD"/>
    <property type="match status" value="2"/>
</dbReference>
<keyword evidence="1" id="KW-0732">Signal</keyword>
<accession>A0A919P1Y7</accession>
<evidence type="ECO:0000256" key="1">
    <source>
        <dbReference type="SAM" id="SignalP"/>
    </source>
</evidence>
<feature type="domain" description="Peptidoglycan binding-like" evidence="2">
    <location>
        <begin position="536"/>
        <end position="572"/>
    </location>
</feature>
<dbReference type="EMBL" id="BONK01000004">
    <property type="protein sequence ID" value="GIG20657.1"/>
    <property type="molecule type" value="Genomic_DNA"/>
</dbReference>
<dbReference type="Proteomes" id="UP000632740">
    <property type="component" value="Unassembled WGS sequence"/>
</dbReference>
<feature type="signal peptide" evidence="1">
    <location>
        <begin position="1"/>
        <end position="28"/>
    </location>
</feature>
<evidence type="ECO:0000313" key="3">
    <source>
        <dbReference type="EMBL" id="GIG20657.1"/>
    </source>
</evidence>